<keyword evidence="5" id="KW-0631">Potassium channel</keyword>
<dbReference type="InterPro" id="IPR027359">
    <property type="entry name" value="Volt_channel_dom_sf"/>
</dbReference>
<evidence type="ECO:0000256" key="6">
    <source>
        <dbReference type="ARBA" id="ARBA00022882"/>
    </source>
</evidence>
<dbReference type="GO" id="GO:0005249">
    <property type="term" value="F:voltage-gated potassium channel activity"/>
    <property type="evidence" value="ECO:0007669"/>
    <property type="project" value="InterPro"/>
</dbReference>
<evidence type="ECO:0000256" key="8">
    <source>
        <dbReference type="ARBA" id="ARBA00022989"/>
    </source>
</evidence>
<keyword evidence="16" id="KW-1185">Reference proteome</keyword>
<evidence type="ECO:0000256" key="13">
    <source>
        <dbReference type="SAM" id="Phobius"/>
    </source>
</evidence>
<reference evidence="16" key="1">
    <citation type="journal article" date="2013" name="Nature">
        <title>Pan genome of the phytoplankton Emiliania underpins its global distribution.</title>
        <authorList>
            <person name="Read B.A."/>
            <person name="Kegel J."/>
            <person name="Klute M.J."/>
            <person name="Kuo A."/>
            <person name="Lefebvre S.C."/>
            <person name="Maumus F."/>
            <person name="Mayer C."/>
            <person name="Miller J."/>
            <person name="Monier A."/>
            <person name="Salamov A."/>
            <person name="Young J."/>
            <person name="Aguilar M."/>
            <person name="Claverie J.M."/>
            <person name="Frickenhaus S."/>
            <person name="Gonzalez K."/>
            <person name="Herman E.K."/>
            <person name="Lin Y.C."/>
            <person name="Napier J."/>
            <person name="Ogata H."/>
            <person name="Sarno A.F."/>
            <person name="Shmutz J."/>
            <person name="Schroeder D."/>
            <person name="de Vargas C."/>
            <person name="Verret F."/>
            <person name="von Dassow P."/>
            <person name="Valentin K."/>
            <person name="Van de Peer Y."/>
            <person name="Wheeler G."/>
            <person name="Dacks J.B."/>
            <person name="Delwiche C.F."/>
            <person name="Dyhrman S.T."/>
            <person name="Glockner G."/>
            <person name="John U."/>
            <person name="Richards T."/>
            <person name="Worden A.Z."/>
            <person name="Zhang X."/>
            <person name="Grigoriev I.V."/>
            <person name="Allen A.E."/>
            <person name="Bidle K."/>
            <person name="Borodovsky M."/>
            <person name="Bowler C."/>
            <person name="Brownlee C."/>
            <person name="Cock J.M."/>
            <person name="Elias M."/>
            <person name="Gladyshev V.N."/>
            <person name="Groth M."/>
            <person name="Guda C."/>
            <person name="Hadaegh A."/>
            <person name="Iglesias-Rodriguez M.D."/>
            <person name="Jenkins J."/>
            <person name="Jones B.M."/>
            <person name="Lawson T."/>
            <person name="Leese F."/>
            <person name="Lindquist E."/>
            <person name="Lobanov A."/>
            <person name="Lomsadze A."/>
            <person name="Malik S.B."/>
            <person name="Marsh M.E."/>
            <person name="Mackinder L."/>
            <person name="Mock T."/>
            <person name="Mueller-Roeber B."/>
            <person name="Pagarete A."/>
            <person name="Parker M."/>
            <person name="Probert I."/>
            <person name="Quesneville H."/>
            <person name="Raines C."/>
            <person name="Rensing S.A."/>
            <person name="Riano-Pachon D.M."/>
            <person name="Richier S."/>
            <person name="Rokitta S."/>
            <person name="Shiraiwa Y."/>
            <person name="Soanes D.M."/>
            <person name="van der Giezen M."/>
            <person name="Wahlund T.M."/>
            <person name="Williams B."/>
            <person name="Wilson W."/>
            <person name="Wolfe G."/>
            <person name="Wurch L.L."/>
        </authorList>
    </citation>
    <scope>NUCLEOTIDE SEQUENCE</scope>
</reference>
<keyword evidence="3" id="KW-0633">Potassium transport</keyword>
<evidence type="ECO:0000256" key="11">
    <source>
        <dbReference type="ARBA" id="ARBA00023303"/>
    </source>
</evidence>
<feature type="region of interest" description="Disordered" evidence="12">
    <location>
        <begin position="1"/>
        <end position="24"/>
    </location>
</feature>
<evidence type="ECO:0000313" key="16">
    <source>
        <dbReference type="Proteomes" id="UP000013827"/>
    </source>
</evidence>
<dbReference type="eggNOG" id="KOG3713">
    <property type="taxonomic scope" value="Eukaryota"/>
</dbReference>
<dbReference type="GO" id="GO:0008076">
    <property type="term" value="C:voltage-gated potassium channel complex"/>
    <property type="evidence" value="ECO:0007669"/>
    <property type="project" value="InterPro"/>
</dbReference>
<comment type="subcellular location">
    <subcellularLocation>
        <location evidence="1">Membrane</location>
        <topology evidence="1">Multi-pass membrane protein</topology>
    </subcellularLocation>
</comment>
<dbReference type="HOGENOM" id="CLU_770355_0_0_1"/>
<evidence type="ECO:0000256" key="10">
    <source>
        <dbReference type="ARBA" id="ARBA00023136"/>
    </source>
</evidence>
<proteinExistence type="predicted"/>
<dbReference type="InterPro" id="IPR028325">
    <property type="entry name" value="VG_K_chnl"/>
</dbReference>
<keyword evidence="6" id="KW-0851">Voltage-gated channel</keyword>
<dbReference type="AlphaFoldDB" id="A0A0D3JKJ0"/>
<keyword evidence="2" id="KW-0813">Transport</keyword>
<feature type="compositionally biased region" description="Low complexity" evidence="12">
    <location>
        <begin position="14"/>
        <end position="24"/>
    </location>
</feature>
<evidence type="ECO:0000256" key="3">
    <source>
        <dbReference type="ARBA" id="ARBA00022538"/>
    </source>
</evidence>
<dbReference type="RefSeq" id="XP_005776454.1">
    <property type="nucleotide sequence ID" value="XM_005776397.1"/>
</dbReference>
<feature type="domain" description="Ion transport" evidence="14">
    <location>
        <begin position="57"/>
        <end position="259"/>
    </location>
</feature>
<dbReference type="PANTHER" id="PTHR11537:SF254">
    <property type="entry name" value="POTASSIUM VOLTAGE-GATED CHANNEL PROTEIN SHAB"/>
    <property type="match status" value="1"/>
</dbReference>
<evidence type="ECO:0000256" key="1">
    <source>
        <dbReference type="ARBA" id="ARBA00004141"/>
    </source>
</evidence>
<dbReference type="STRING" id="2903.R1EBK8"/>
<dbReference type="PRINTS" id="PR00169">
    <property type="entry name" value="KCHANNEL"/>
</dbReference>
<evidence type="ECO:0000256" key="2">
    <source>
        <dbReference type="ARBA" id="ARBA00022448"/>
    </source>
</evidence>
<evidence type="ECO:0000256" key="12">
    <source>
        <dbReference type="SAM" id="MobiDB-lite"/>
    </source>
</evidence>
<keyword evidence="4 13" id="KW-0812">Transmembrane</keyword>
<dbReference type="PANTHER" id="PTHR11537">
    <property type="entry name" value="VOLTAGE-GATED POTASSIUM CHANNEL"/>
    <property type="match status" value="1"/>
</dbReference>
<dbReference type="SUPFAM" id="SSF81324">
    <property type="entry name" value="Voltage-gated potassium channels"/>
    <property type="match status" value="1"/>
</dbReference>
<dbReference type="Pfam" id="PF00520">
    <property type="entry name" value="Ion_trans"/>
    <property type="match status" value="1"/>
</dbReference>
<evidence type="ECO:0000313" key="15">
    <source>
        <dbReference type="EnsemblProtists" id="EOD24025"/>
    </source>
</evidence>
<dbReference type="RefSeq" id="XP_005776448.1">
    <property type="nucleotide sequence ID" value="XM_005776391.1"/>
</dbReference>
<evidence type="ECO:0000256" key="4">
    <source>
        <dbReference type="ARBA" id="ARBA00022692"/>
    </source>
</evidence>
<accession>A0A0D3JKJ0</accession>
<protein>
    <recommendedName>
        <fullName evidence="14">Ion transport domain-containing protein</fullName>
    </recommendedName>
</protein>
<evidence type="ECO:0000259" key="14">
    <source>
        <dbReference type="Pfam" id="PF00520"/>
    </source>
</evidence>
<dbReference type="Gene3D" id="1.10.287.70">
    <property type="match status" value="1"/>
</dbReference>
<dbReference type="GeneID" id="17269565"/>
<dbReference type="PaxDb" id="2903-EOD24019"/>
<dbReference type="Gene3D" id="1.20.120.350">
    <property type="entry name" value="Voltage-gated potassium channels. Chain C"/>
    <property type="match status" value="1"/>
</dbReference>
<keyword evidence="7" id="KW-0630">Potassium</keyword>
<dbReference type="KEGG" id="ehx:EMIHUDRAFT_207060"/>
<name>A0A0D3JKJ0_EMIH1</name>
<keyword evidence="8 13" id="KW-1133">Transmembrane helix</keyword>
<evidence type="ECO:0000256" key="9">
    <source>
        <dbReference type="ARBA" id="ARBA00023065"/>
    </source>
</evidence>
<dbReference type="KEGG" id="ehx:EMIHUDRAFT_101229"/>
<dbReference type="Proteomes" id="UP000013827">
    <property type="component" value="Unassembled WGS sequence"/>
</dbReference>
<dbReference type="EnsemblProtists" id="EOD24025">
    <property type="protein sequence ID" value="EOD24025"/>
    <property type="gene ID" value="EMIHUDRAFT_101229"/>
</dbReference>
<reference evidence="15" key="2">
    <citation type="submission" date="2024-10" db="UniProtKB">
        <authorList>
            <consortium name="EnsemblProtists"/>
        </authorList>
    </citation>
    <scope>IDENTIFICATION</scope>
</reference>
<dbReference type="GeneID" id="17269571"/>
<keyword evidence="11" id="KW-0407">Ion channel</keyword>
<dbReference type="EnsemblProtists" id="EOD24019">
    <property type="protein sequence ID" value="EOD24019"/>
    <property type="gene ID" value="EMIHUDRAFT_207060"/>
</dbReference>
<dbReference type="GO" id="GO:0001508">
    <property type="term" value="P:action potential"/>
    <property type="evidence" value="ECO:0007669"/>
    <property type="project" value="TreeGrafter"/>
</dbReference>
<feature type="transmembrane region" description="Helical" evidence="13">
    <location>
        <begin position="188"/>
        <end position="209"/>
    </location>
</feature>
<keyword evidence="9" id="KW-0406">Ion transport</keyword>
<keyword evidence="10 13" id="KW-0472">Membrane</keyword>
<evidence type="ECO:0000256" key="5">
    <source>
        <dbReference type="ARBA" id="ARBA00022826"/>
    </source>
</evidence>
<feature type="transmembrane region" description="Helical" evidence="13">
    <location>
        <begin position="54"/>
        <end position="74"/>
    </location>
</feature>
<dbReference type="InterPro" id="IPR005821">
    <property type="entry name" value="Ion_trans_dom"/>
</dbReference>
<organism evidence="15 16">
    <name type="scientific">Emiliania huxleyi (strain CCMP1516)</name>
    <dbReference type="NCBI Taxonomy" id="280463"/>
    <lineage>
        <taxon>Eukaryota</taxon>
        <taxon>Haptista</taxon>
        <taxon>Haptophyta</taxon>
        <taxon>Prymnesiophyceae</taxon>
        <taxon>Isochrysidales</taxon>
        <taxon>Noelaerhabdaceae</taxon>
        <taxon>Emiliania</taxon>
    </lineage>
</organism>
<evidence type="ECO:0000256" key="7">
    <source>
        <dbReference type="ARBA" id="ARBA00022958"/>
    </source>
</evidence>
<sequence>MDTLLDKQPEPNTRSVSASSARGSVWALPPPTTPLGRARRQLNLLLNEPSSSTAAWVVSWVVVIAIVVSTTTFVVSSTEWSRSSDWYPAFAADAEYTVVAIFTLEYLLRLLVHEKGSRLTFLVEPMNLIDLAAILPFYLELYLSSHGGASGAGGVLRVMRVVRLMRLLRHSTELQLFAKAISKSAEGLKMLVVLVSVAVLIFSALLWYAERGVLVNGAFVRSDGSVSPFPSIPSTFWWAVVTMTTVGYGDTFPVEAGGKVYDEYKRKQAAKKAVSDAMLLHNTFGAGATLRELVALCEEEEEAVNQLFGRALATLDASDSEGADVARAQLESYQAMAQLGMTGLSKLMTSNTYLRAASGE</sequence>